<gene>
    <name evidence="1" type="ORF">DC20_00355</name>
</gene>
<evidence type="ECO:0000313" key="2">
    <source>
        <dbReference type="Proteomes" id="UP000061382"/>
    </source>
</evidence>
<dbReference type="EMBL" id="CP012643">
    <property type="protein sequence ID" value="ALI97724.1"/>
    <property type="molecule type" value="Genomic_DNA"/>
</dbReference>
<name>A0A0P0BZZ5_9BACT</name>
<dbReference type="Proteomes" id="UP000061382">
    <property type="component" value="Chromosome"/>
</dbReference>
<sequence>MPVFKDLASAIKSYNSETPEEEFAAFVDRILLVPEKRDLLVRLLPEQHPLYKNRGTNQVIRMRGYILAAFEQVGLPKDALVYVLQELESSRKAYSVAAAAKALRGMENPSIQVVPFLLKAIRNIWGMDDGISFASYKPKGALKDYTTALNEIFTTFQWLGAYAKVAIAQLEQLRDGKLNHINSDIKLQLEKAIYCIKEDNRNVMDSCCDYSFLSNSTNCLNTHTSEIDVSELTLEDQNGQKLAFNKFFHRAPTIVAFFYTRCDNPNKCSLTITRLVQLQEALA</sequence>
<dbReference type="PATRIC" id="fig|512763.3.peg.76"/>
<reference evidence="1 2" key="1">
    <citation type="submission" date="2015-08" db="EMBL/GenBank/DDBJ databases">
        <title>Complete genome sequence of Rufibacter tibetensis strain 1351t, a radiation-resistant bacterium from tibet plateau.</title>
        <authorList>
            <person name="Dai J."/>
        </authorList>
    </citation>
    <scope>NUCLEOTIDE SEQUENCE [LARGE SCALE GENOMIC DNA]</scope>
    <source>
        <strain evidence="1 2">1351</strain>
    </source>
</reference>
<proteinExistence type="predicted"/>
<evidence type="ECO:0000313" key="1">
    <source>
        <dbReference type="EMBL" id="ALI97724.1"/>
    </source>
</evidence>
<dbReference type="KEGG" id="rti:DC20_00355"/>
<dbReference type="RefSeq" id="WP_062542014.1">
    <property type="nucleotide sequence ID" value="NZ_CP012643.1"/>
</dbReference>
<dbReference type="AlphaFoldDB" id="A0A0P0BZZ5"/>
<protein>
    <submittedName>
        <fullName evidence="1">Uncharacterized protein</fullName>
    </submittedName>
</protein>
<accession>A0A0P0BZZ5</accession>
<dbReference type="STRING" id="512763.DC20_00355"/>
<dbReference type="Gene3D" id="3.40.30.10">
    <property type="entry name" value="Glutaredoxin"/>
    <property type="match status" value="1"/>
</dbReference>
<keyword evidence="2" id="KW-1185">Reference proteome</keyword>
<organism evidence="1 2">
    <name type="scientific">Rufibacter tibetensis</name>
    <dbReference type="NCBI Taxonomy" id="512763"/>
    <lineage>
        <taxon>Bacteria</taxon>
        <taxon>Pseudomonadati</taxon>
        <taxon>Bacteroidota</taxon>
        <taxon>Cytophagia</taxon>
        <taxon>Cytophagales</taxon>
        <taxon>Hymenobacteraceae</taxon>
        <taxon>Rufibacter</taxon>
    </lineage>
</organism>